<dbReference type="PANTHER" id="PTHR12110">
    <property type="entry name" value="HYDROXYPYRUVATE ISOMERASE"/>
    <property type="match status" value="1"/>
</dbReference>
<dbReference type="PANTHER" id="PTHR12110:SF41">
    <property type="entry name" value="INOSOSE DEHYDRATASE"/>
    <property type="match status" value="1"/>
</dbReference>
<gene>
    <name evidence="2" type="primary">iolE</name>
    <name evidence="2" type="ORF">MZV50_10665</name>
</gene>
<sequence length="299" mass="31853">MTIRFGVSPIAWINDDMPELGGDTPLESVLADCQAIGFSGVELGGVFPRDPAVLKPLLDRYGLSLVGGWYSGNLLVHSADDEIAALQPHLALLKAMGCSVFIHAETSNAIHGDRSKTLSATPRLDAEGWKEFGARLTKVADYIASQGLKFAYHHHLGTVVERPEDLEAFLANTGPSVGLTVDTGHAALGGLDPVQVIRSYPHRVAHVHCKDIRSEVFHKVVSRGGGSFLEGVLAGMFTVPGDGYLDYAAVMQALAEINYSGWIIVEAEQDPAIANPRQYGEMGLATLKKEAAAAGLRAA</sequence>
<dbReference type="InterPro" id="IPR050312">
    <property type="entry name" value="IolE/XylAMocC-like"/>
</dbReference>
<keyword evidence="2" id="KW-0456">Lyase</keyword>
<dbReference type="EMBL" id="CP096040">
    <property type="protein sequence ID" value="USQ97965.1"/>
    <property type="molecule type" value="Genomic_DNA"/>
</dbReference>
<keyword evidence="3" id="KW-1185">Reference proteome</keyword>
<feature type="domain" description="Xylose isomerase-like TIM barrel" evidence="1">
    <location>
        <begin position="31"/>
        <end position="278"/>
    </location>
</feature>
<dbReference type="InterPro" id="IPR013022">
    <property type="entry name" value="Xyl_isomerase-like_TIM-brl"/>
</dbReference>
<dbReference type="EC" id="4.2.1.44" evidence="2"/>
<evidence type="ECO:0000313" key="3">
    <source>
        <dbReference type="Proteomes" id="UP001057520"/>
    </source>
</evidence>
<dbReference type="Pfam" id="PF01261">
    <property type="entry name" value="AP_endonuc_2"/>
    <property type="match status" value="1"/>
</dbReference>
<evidence type="ECO:0000313" key="2">
    <source>
        <dbReference type="EMBL" id="USQ97965.1"/>
    </source>
</evidence>
<name>A0ABY4ZYW4_9CAUL</name>
<organism evidence="2 3">
    <name type="scientific">Caulobacter segnis</name>
    <dbReference type="NCBI Taxonomy" id="88688"/>
    <lineage>
        <taxon>Bacteria</taxon>
        <taxon>Pseudomonadati</taxon>
        <taxon>Pseudomonadota</taxon>
        <taxon>Alphaproteobacteria</taxon>
        <taxon>Caulobacterales</taxon>
        <taxon>Caulobacteraceae</taxon>
        <taxon>Caulobacter</taxon>
    </lineage>
</organism>
<dbReference type="Proteomes" id="UP001057520">
    <property type="component" value="Chromosome"/>
</dbReference>
<dbReference type="Gene3D" id="3.20.20.150">
    <property type="entry name" value="Divalent-metal-dependent TIM barrel enzymes"/>
    <property type="match status" value="1"/>
</dbReference>
<proteinExistence type="predicted"/>
<reference evidence="2 3" key="1">
    <citation type="submission" date="2022-04" db="EMBL/GenBank/DDBJ databases">
        <title>Genome sequence of soybean root-associated Caulobacter segnis RL271.</title>
        <authorList>
            <person name="Longley R."/>
            <person name="Bonito G."/>
            <person name="Trigodet F."/>
            <person name="Crosson S."/>
            <person name="Fiebig A."/>
        </authorList>
    </citation>
    <scope>NUCLEOTIDE SEQUENCE [LARGE SCALE GENOMIC DNA]</scope>
    <source>
        <strain evidence="2 3">RL271</strain>
    </source>
</reference>
<dbReference type="InterPro" id="IPR030823">
    <property type="entry name" value="IolE/MocC"/>
</dbReference>
<protein>
    <submittedName>
        <fullName evidence="2">Myo-inosose-2 dehydratase</fullName>
        <ecNumber evidence="2">4.2.1.44</ecNumber>
    </submittedName>
</protein>
<accession>A0ABY4ZYW4</accession>
<dbReference type="NCBIfam" id="TIGR04379">
    <property type="entry name" value="myo_inos_iolE"/>
    <property type="match status" value="1"/>
</dbReference>
<dbReference type="InterPro" id="IPR036237">
    <property type="entry name" value="Xyl_isomerase-like_sf"/>
</dbReference>
<dbReference type="SUPFAM" id="SSF51658">
    <property type="entry name" value="Xylose isomerase-like"/>
    <property type="match status" value="1"/>
</dbReference>
<evidence type="ECO:0000259" key="1">
    <source>
        <dbReference type="Pfam" id="PF01261"/>
    </source>
</evidence>
<dbReference type="GO" id="GO:0050114">
    <property type="term" value="F:myo-inosose-2 dehydratase activity"/>
    <property type="evidence" value="ECO:0007669"/>
    <property type="project" value="UniProtKB-EC"/>
</dbReference>